<gene>
    <name evidence="2" type="ORF">IF651_05925</name>
</gene>
<keyword evidence="3" id="KW-1185">Reference proteome</keyword>
<organism evidence="2 3">
    <name type="scientific">Cellulosimicrobium arenosum</name>
    <dbReference type="NCBI Taxonomy" id="2708133"/>
    <lineage>
        <taxon>Bacteria</taxon>
        <taxon>Bacillati</taxon>
        <taxon>Actinomycetota</taxon>
        <taxon>Actinomycetes</taxon>
        <taxon>Micrococcales</taxon>
        <taxon>Promicromonosporaceae</taxon>
        <taxon>Cellulosimicrobium</taxon>
    </lineage>
</organism>
<evidence type="ECO:0000313" key="2">
    <source>
        <dbReference type="EMBL" id="MBD8078597.1"/>
    </source>
</evidence>
<sequence length="173" mass="17428">MPHRHRARRGPALLLAVPLAVPFVLSVAACDDDEPATLDPVVALETYTPVQDELVAALDGEAAWESDDDAHLSGEAGTCTLVLPRATSAQHLASSGADLAEVAAALDPVLDEHGFSALGDAEAVDGGAVEAVATDDAGAVVTVSAEQTSALRLTVPVTPDACDGEGTSPVPTS</sequence>
<name>A0A927G8X4_9MICO</name>
<dbReference type="EMBL" id="JACYHB010000003">
    <property type="protein sequence ID" value="MBD8078597.1"/>
    <property type="molecule type" value="Genomic_DNA"/>
</dbReference>
<dbReference type="PROSITE" id="PS51257">
    <property type="entry name" value="PROKAR_LIPOPROTEIN"/>
    <property type="match status" value="1"/>
</dbReference>
<feature type="chain" id="PRO_5039038829" description="Secreted protein" evidence="1">
    <location>
        <begin position="30"/>
        <end position="173"/>
    </location>
</feature>
<dbReference type="RefSeq" id="WP_191828162.1">
    <property type="nucleotide sequence ID" value="NZ_JACYHB010000003.1"/>
</dbReference>
<evidence type="ECO:0000256" key="1">
    <source>
        <dbReference type="SAM" id="SignalP"/>
    </source>
</evidence>
<evidence type="ECO:0008006" key="4">
    <source>
        <dbReference type="Google" id="ProtNLM"/>
    </source>
</evidence>
<dbReference type="AlphaFoldDB" id="A0A927G8X4"/>
<comment type="caution">
    <text evidence="2">The sequence shown here is derived from an EMBL/GenBank/DDBJ whole genome shotgun (WGS) entry which is preliminary data.</text>
</comment>
<proteinExistence type="predicted"/>
<keyword evidence="1" id="KW-0732">Signal</keyword>
<evidence type="ECO:0000313" key="3">
    <source>
        <dbReference type="Proteomes" id="UP000610846"/>
    </source>
</evidence>
<accession>A0A927G8X4</accession>
<reference evidence="2" key="2">
    <citation type="submission" date="2020-09" db="EMBL/GenBank/DDBJ databases">
        <authorList>
            <person name="Yu Y."/>
        </authorList>
    </citation>
    <scope>NUCLEOTIDE SEQUENCE</scope>
    <source>
        <strain evidence="2">KCTC 49039</strain>
    </source>
</reference>
<reference evidence="2" key="1">
    <citation type="journal article" date="2018" name="Curr. Microbiol.">
        <title>Cellulosimicrobium arenosum sp. nov., Isolated from Marine Sediment Sand.</title>
        <authorList>
            <person name="Oh M."/>
            <person name="Kim J.H."/>
            <person name="Yoon J.H."/>
            <person name="Schumann P."/>
            <person name="Kim W."/>
        </authorList>
    </citation>
    <scope>NUCLEOTIDE SEQUENCE</scope>
    <source>
        <strain evidence="2">KCTC 49039</strain>
    </source>
</reference>
<protein>
    <recommendedName>
        <fullName evidence="4">Secreted protein</fullName>
    </recommendedName>
</protein>
<dbReference type="Proteomes" id="UP000610846">
    <property type="component" value="Unassembled WGS sequence"/>
</dbReference>
<feature type="signal peptide" evidence="1">
    <location>
        <begin position="1"/>
        <end position="29"/>
    </location>
</feature>